<dbReference type="EMBL" id="JANBUL010000005">
    <property type="protein sequence ID" value="KAJ2785968.1"/>
    <property type="molecule type" value="Genomic_DNA"/>
</dbReference>
<dbReference type="Proteomes" id="UP001140217">
    <property type="component" value="Unassembled WGS sequence"/>
</dbReference>
<comment type="caution">
    <text evidence="2">The sequence shown here is derived from an EMBL/GenBank/DDBJ whole genome shotgun (WGS) entry which is preliminary data.</text>
</comment>
<organism evidence="2 3">
    <name type="scientific">Coemansia javaensis</name>
    <dbReference type="NCBI Taxonomy" id="2761396"/>
    <lineage>
        <taxon>Eukaryota</taxon>
        <taxon>Fungi</taxon>
        <taxon>Fungi incertae sedis</taxon>
        <taxon>Zoopagomycota</taxon>
        <taxon>Kickxellomycotina</taxon>
        <taxon>Kickxellomycetes</taxon>
        <taxon>Kickxellales</taxon>
        <taxon>Kickxellaceae</taxon>
        <taxon>Coemansia</taxon>
    </lineage>
</organism>
<dbReference type="OrthoDB" id="5583606at2759"/>
<evidence type="ECO:0000256" key="1">
    <source>
        <dbReference type="SAM" id="MobiDB-lite"/>
    </source>
</evidence>
<feature type="region of interest" description="Disordered" evidence="1">
    <location>
        <begin position="1"/>
        <end position="89"/>
    </location>
</feature>
<accession>A0A9W8LN68</accession>
<keyword evidence="3" id="KW-1185">Reference proteome</keyword>
<feature type="compositionally biased region" description="Basic and acidic residues" evidence="1">
    <location>
        <begin position="64"/>
        <end position="89"/>
    </location>
</feature>
<proteinExistence type="predicted"/>
<feature type="compositionally biased region" description="Basic and acidic residues" evidence="1">
    <location>
        <begin position="1"/>
        <end position="11"/>
    </location>
</feature>
<reference evidence="2" key="1">
    <citation type="submission" date="2022-07" db="EMBL/GenBank/DDBJ databases">
        <title>Phylogenomic reconstructions and comparative analyses of Kickxellomycotina fungi.</title>
        <authorList>
            <person name="Reynolds N.K."/>
            <person name="Stajich J.E."/>
            <person name="Barry K."/>
            <person name="Grigoriev I.V."/>
            <person name="Crous P."/>
            <person name="Smith M.E."/>
        </authorList>
    </citation>
    <scope>NUCLEOTIDE SEQUENCE</scope>
    <source>
        <strain evidence="2">NBRC 105414</strain>
    </source>
</reference>
<protein>
    <submittedName>
        <fullName evidence="2">Uncharacterized protein</fullName>
    </submittedName>
</protein>
<evidence type="ECO:0000313" key="2">
    <source>
        <dbReference type="EMBL" id="KAJ2785968.1"/>
    </source>
</evidence>
<name>A0A9W8LN68_9FUNG</name>
<gene>
    <name evidence="2" type="ORF">H4R18_000183</name>
</gene>
<evidence type="ECO:0000313" key="3">
    <source>
        <dbReference type="Proteomes" id="UP001140217"/>
    </source>
</evidence>
<dbReference type="AlphaFoldDB" id="A0A9W8LN68"/>
<sequence length="195" mass="22199">MSQYGEHERGYSHGYGPGSPGLGRSDELPGESAAYDDQPLGRNDEAQTLYDAKRSGGSGSKYPMMDEKRASGHPYMSRERMGGERQGAHDSRGIVDYFYKKPDPTYMGPYEEYEPQISRTKVLMVSAAVAAVAFNGYSRYKRKKQLQQQQQQQQLAMGMGMAPRRGDYHTDYRHTDYRHHRHSSAPGYHRSYTKL</sequence>